<dbReference type="EMBL" id="LDJL01000004">
    <property type="protein sequence ID" value="KRG71051.1"/>
    <property type="molecule type" value="Genomic_DNA"/>
</dbReference>
<dbReference type="InterPro" id="IPR022385">
    <property type="entry name" value="Rhs_assc_core"/>
</dbReference>
<dbReference type="Proteomes" id="UP000052052">
    <property type="component" value="Unassembled WGS sequence"/>
</dbReference>
<proteinExistence type="predicted"/>
<dbReference type="InterPro" id="IPR050708">
    <property type="entry name" value="T6SS_VgrG/RHS"/>
</dbReference>
<dbReference type="PATRIC" id="fig|344882.3.peg.2197"/>
<evidence type="ECO:0000313" key="3">
    <source>
        <dbReference type="EMBL" id="KRG71051.1"/>
    </source>
</evidence>
<dbReference type="NCBIfam" id="TIGR03696">
    <property type="entry name" value="Rhs_assc_core"/>
    <property type="match status" value="1"/>
</dbReference>
<comment type="caution">
    <text evidence="3">The sequence shown here is derived from an EMBL/GenBank/DDBJ whole genome shotgun (WGS) entry which is preliminary data.</text>
</comment>
<dbReference type="Pfam" id="PF25023">
    <property type="entry name" value="TEN_YD-shell"/>
    <property type="match status" value="1"/>
</dbReference>
<dbReference type="PANTHER" id="PTHR32305">
    <property type="match status" value="1"/>
</dbReference>
<keyword evidence="4" id="KW-1185">Reference proteome</keyword>
<dbReference type="AlphaFoldDB" id="A0A0R0CNA5"/>
<gene>
    <name evidence="3" type="ORF">ABB29_04315</name>
</gene>
<reference evidence="3 4" key="1">
    <citation type="submission" date="2015-05" db="EMBL/GenBank/DDBJ databases">
        <title>Genome sequencing and analysis of members of genus Stenotrophomonas.</title>
        <authorList>
            <person name="Patil P.P."/>
            <person name="Midha S."/>
            <person name="Patil P.B."/>
        </authorList>
    </citation>
    <scope>NUCLEOTIDE SEQUENCE [LARGE SCALE GENOMIC DNA]</scope>
    <source>
        <strain evidence="3 4">DSM 21858</strain>
    </source>
</reference>
<organism evidence="3 4">
    <name type="scientific">Pseudoxanthomonas dokdonensis</name>
    <dbReference type="NCBI Taxonomy" id="344882"/>
    <lineage>
        <taxon>Bacteria</taxon>
        <taxon>Pseudomonadati</taxon>
        <taxon>Pseudomonadota</taxon>
        <taxon>Gammaproteobacteria</taxon>
        <taxon>Lysobacterales</taxon>
        <taxon>Lysobacteraceae</taxon>
        <taxon>Pseudoxanthomonas</taxon>
    </lineage>
</organism>
<evidence type="ECO:0000259" key="2">
    <source>
        <dbReference type="Pfam" id="PF25023"/>
    </source>
</evidence>
<dbReference type="RefSeq" id="WP_057657378.1">
    <property type="nucleotide sequence ID" value="NZ_LDJL01000004.1"/>
</dbReference>
<protein>
    <recommendedName>
        <fullName evidence="2">Teneurin-like YD-shell domain-containing protein</fullName>
    </recommendedName>
</protein>
<evidence type="ECO:0000256" key="1">
    <source>
        <dbReference type="ARBA" id="ARBA00022737"/>
    </source>
</evidence>
<keyword evidence="1" id="KW-0677">Repeat</keyword>
<accession>A0A0R0CNA5</accession>
<dbReference type="InterPro" id="IPR056823">
    <property type="entry name" value="TEN-like_YD-shell"/>
</dbReference>
<name>A0A0R0CNA5_9GAMM</name>
<sequence length="126" mass="13875">MATTSAAGTVIDRNDYEPYGAIIGKPGYGGIGFTGHVQDAATGLTYMQQRYYEPMLGVFLSVDPVTAYDSKDWRHFNRYAYAYNKPYKFTDPDGRCPWCVGAGIGVDLEIARQVVTGEIKDTSLKA</sequence>
<dbReference type="STRING" id="344882.ABB29_04315"/>
<dbReference type="PANTHER" id="PTHR32305:SF17">
    <property type="entry name" value="TRNA NUCLEASE WAPA"/>
    <property type="match status" value="1"/>
</dbReference>
<dbReference type="Gene3D" id="2.180.10.10">
    <property type="entry name" value="RHS repeat-associated core"/>
    <property type="match status" value="1"/>
</dbReference>
<feature type="domain" description="Teneurin-like YD-shell" evidence="2">
    <location>
        <begin position="5"/>
        <end position="86"/>
    </location>
</feature>
<dbReference type="OrthoDB" id="9816400at2"/>
<evidence type="ECO:0000313" key="4">
    <source>
        <dbReference type="Proteomes" id="UP000052052"/>
    </source>
</evidence>